<evidence type="ECO:0000313" key="2">
    <source>
        <dbReference type="EMBL" id="KAF3205339.1"/>
    </source>
</evidence>
<organism evidence="1 8">
    <name type="scientific">Orbilia oligospora</name>
    <name type="common">Nematode-trapping fungus</name>
    <name type="synonym">Arthrobotrys oligospora</name>
    <dbReference type="NCBI Taxonomy" id="2813651"/>
    <lineage>
        <taxon>Eukaryota</taxon>
        <taxon>Fungi</taxon>
        <taxon>Dikarya</taxon>
        <taxon>Ascomycota</taxon>
        <taxon>Pezizomycotina</taxon>
        <taxon>Orbiliomycetes</taxon>
        <taxon>Orbiliales</taxon>
        <taxon>Orbiliaceae</taxon>
        <taxon>Orbilia</taxon>
    </lineage>
</organism>
<dbReference type="AlphaFoldDB" id="A0A6G1M888"/>
<evidence type="ECO:0000313" key="5">
    <source>
        <dbReference type="EMBL" id="KAF3276270.1"/>
    </source>
</evidence>
<dbReference type="EMBL" id="JAABOJ010000033">
    <property type="protein sequence ID" value="KAF3276270.1"/>
    <property type="molecule type" value="Genomic_DNA"/>
</dbReference>
<dbReference type="Proteomes" id="UP000472727">
    <property type="component" value="Unassembled WGS sequence"/>
</dbReference>
<evidence type="ECO:0000313" key="6">
    <source>
        <dbReference type="Proteomes" id="UP000472727"/>
    </source>
</evidence>
<dbReference type="EMBL" id="WIPF01000090">
    <property type="protein sequence ID" value="KAF3211135.1"/>
    <property type="molecule type" value="Genomic_DNA"/>
</dbReference>
<proteinExistence type="predicted"/>
<accession>A0A6G1M888</accession>
<dbReference type="EMBL" id="JAABOE010000094">
    <property type="protein sequence ID" value="KAF3167093.1"/>
    <property type="molecule type" value="Genomic_DNA"/>
</dbReference>
<gene>
    <name evidence="3" type="ORF">TWF106_011583</name>
    <name evidence="4" type="ORF">TWF191_011011</name>
    <name evidence="2" type="ORF">TWF679_009354</name>
    <name evidence="1" type="ORF">TWF788_011458</name>
    <name evidence="5" type="ORF">TWF970_006244</name>
</gene>
<evidence type="ECO:0000313" key="7">
    <source>
        <dbReference type="Proteomes" id="UP000474640"/>
    </source>
</evidence>
<evidence type="ECO:0000313" key="8">
    <source>
        <dbReference type="Proteomes" id="UP000479691"/>
    </source>
</evidence>
<evidence type="ECO:0000313" key="9">
    <source>
        <dbReference type="Proteomes" id="UP000483672"/>
    </source>
</evidence>
<reference evidence="6 8" key="1">
    <citation type="submission" date="2019-06" db="EMBL/GenBank/DDBJ databases">
        <authorList>
            <person name="Palmer J.M."/>
        </authorList>
    </citation>
    <scope>NUCLEOTIDE SEQUENCE [LARGE SCALE GENOMIC DNA]</scope>
    <source>
        <strain evidence="3 6">TWF106</strain>
        <strain evidence="4 9">TWF191</strain>
        <strain evidence="2">TWF679</strain>
        <strain evidence="1 8">TWF788</strain>
        <strain evidence="5 7">TWF970</strain>
    </source>
</reference>
<comment type="caution">
    <text evidence="1">The sequence shown here is derived from an EMBL/GenBank/DDBJ whole genome shotgun (WGS) entry which is preliminary data.</text>
</comment>
<dbReference type="EMBL" id="WIWT01000065">
    <property type="protein sequence ID" value="KAF3205339.1"/>
    <property type="molecule type" value="Genomic_DNA"/>
</dbReference>
<dbReference type="EMBL" id="WIWS01000096">
    <property type="protein sequence ID" value="KAF3207960.1"/>
    <property type="molecule type" value="Genomic_DNA"/>
</dbReference>
<name>A0A6G1M888_ORBOL</name>
<dbReference type="Proteomes" id="UP000483672">
    <property type="component" value="Unassembled WGS sequence"/>
</dbReference>
<dbReference type="OrthoDB" id="10292112at2759"/>
<dbReference type="Proteomes" id="UP000479691">
    <property type="component" value="Unassembled WGS sequence"/>
</dbReference>
<protein>
    <submittedName>
        <fullName evidence="1">Uncharacterized protein</fullName>
    </submittedName>
</protein>
<evidence type="ECO:0000313" key="3">
    <source>
        <dbReference type="EMBL" id="KAF3207960.1"/>
    </source>
</evidence>
<dbReference type="Proteomes" id="UP000474640">
    <property type="component" value="Unassembled WGS sequence"/>
</dbReference>
<sequence>MLSNRPDRYDMIWDSQVMSRNRRLIGRTKGRGCLAWIRMLGLASAPGSVRVPVDYEATPGDNLKFEEKKEGKSGKRGRSGEMFEKVRLDLTLHTKAYRDLGSKSQASGE</sequence>
<dbReference type="Proteomes" id="UP000614610">
    <property type="component" value="Unassembled WGS sequence"/>
</dbReference>
<evidence type="ECO:0000313" key="4">
    <source>
        <dbReference type="EMBL" id="KAF3211135.1"/>
    </source>
</evidence>
<evidence type="ECO:0000313" key="1">
    <source>
        <dbReference type="EMBL" id="KAF3167093.1"/>
    </source>
</evidence>